<evidence type="ECO:0000313" key="3">
    <source>
        <dbReference type="EMBL" id="ACL56161.1"/>
    </source>
</evidence>
<accession>B8IJE6</accession>
<evidence type="ECO:0000259" key="2">
    <source>
        <dbReference type="Pfam" id="PF13717"/>
    </source>
</evidence>
<dbReference type="eggNOG" id="ENOG5032ZVA">
    <property type="taxonomic scope" value="Bacteria"/>
</dbReference>
<dbReference type="Pfam" id="PF11906">
    <property type="entry name" value="DUF3426"/>
    <property type="match status" value="1"/>
</dbReference>
<feature type="domain" description="Zinc finger/thioredoxin putative" evidence="2">
    <location>
        <begin position="1"/>
        <end position="36"/>
    </location>
</feature>
<dbReference type="HOGENOM" id="CLU_079564_0_0_5"/>
<evidence type="ECO:0000256" key="1">
    <source>
        <dbReference type="SAM" id="Phobius"/>
    </source>
</evidence>
<organism evidence="3 4">
    <name type="scientific">Methylobacterium nodulans (strain LMG 21967 / CNCM I-2342 / ORS 2060)</name>
    <dbReference type="NCBI Taxonomy" id="460265"/>
    <lineage>
        <taxon>Bacteria</taxon>
        <taxon>Pseudomonadati</taxon>
        <taxon>Pseudomonadota</taxon>
        <taxon>Alphaproteobacteria</taxon>
        <taxon>Hyphomicrobiales</taxon>
        <taxon>Methylobacteriaceae</taxon>
        <taxon>Methylobacterium</taxon>
    </lineage>
</organism>
<evidence type="ECO:0000313" key="4">
    <source>
        <dbReference type="Proteomes" id="UP000008207"/>
    </source>
</evidence>
<keyword evidence="1" id="KW-1133">Transmembrane helix</keyword>
<dbReference type="NCBIfam" id="TIGR02098">
    <property type="entry name" value="MJ0042_CXXC"/>
    <property type="match status" value="1"/>
</dbReference>
<sequence length="237" mass="25024">MQIVCPSCAAEYRLDPERIGPEGRMVRCASCREAWFVAAPGQEQDTLSPPGEAVFTAVDAPVPVPARPKAPAARTARPSLAALAVCLGLALAGAALLARERVVRALPQTARLYAAIGLPVNLRGLDFRDVVAFQVPAGAGSEGRLVVEGDLVSAAAEPRPVPPLALEVRDEADQLVYSWTAEAPRARLEPKDAARFRAELAAPPARGRRVLVRFAAVDTEKSPVSVGSTPSPQNEAR</sequence>
<dbReference type="OrthoDB" id="7159357at2"/>
<dbReference type="Proteomes" id="UP000008207">
    <property type="component" value="Chromosome"/>
</dbReference>
<dbReference type="EMBL" id="CP001349">
    <property type="protein sequence ID" value="ACL56161.1"/>
    <property type="molecule type" value="Genomic_DNA"/>
</dbReference>
<protein>
    <submittedName>
        <fullName evidence="3">MJ0042 family finger-like protein</fullName>
    </submittedName>
</protein>
<keyword evidence="4" id="KW-1185">Reference proteome</keyword>
<dbReference type="Pfam" id="PF13717">
    <property type="entry name" value="Zn_ribbon_4"/>
    <property type="match status" value="1"/>
</dbReference>
<feature type="transmembrane region" description="Helical" evidence="1">
    <location>
        <begin position="80"/>
        <end position="98"/>
    </location>
</feature>
<dbReference type="RefSeq" id="WP_015927859.1">
    <property type="nucleotide sequence ID" value="NC_011894.1"/>
</dbReference>
<dbReference type="AlphaFoldDB" id="B8IJE6"/>
<keyword evidence="1" id="KW-0812">Transmembrane</keyword>
<keyword evidence="1" id="KW-0472">Membrane</keyword>
<dbReference type="STRING" id="460265.Mnod_1155"/>
<dbReference type="InterPro" id="IPR021834">
    <property type="entry name" value="DUF3426"/>
</dbReference>
<gene>
    <name evidence="3" type="ordered locus">Mnod_1155</name>
</gene>
<reference evidence="3 4" key="1">
    <citation type="submission" date="2009-01" db="EMBL/GenBank/DDBJ databases">
        <title>Complete sequence of chromosome of Methylobacterium nodulans ORS 2060.</title>
        <authorList>
            <consortium name="US DOE Joint Genome Institute"/>
            <person name="Lucas S."/>
            <person name="Copeland A."/>
            <person name="Lapidus A."/>
            <person name="Glavina del Rio T."/>
            <person name="Dalin E."/>
            <person name="Tice H."/>
            <person name="Bruce D."/>
            <person name="Goodwin L."/>
            <person name="Pitluck S."/>
            <person name="Sims D."/>
            <person name="Brettin T."/>
            <person name="Detter J.C."/>
            <person name="Han C."/>
            <person name="Larimer F."/>
            <person name="Land M."/>
            <person name="Hauser L."/>
            <person name="Kyrpides N."/>
            <person name="Ivanova N."/>
            <person name="Marx C.J."/>
            <person name="Richardson P."/>
        </authorList>
    </citation>
    <scope>NUCLEOTIDE SEQUENCE [LARGE SCALE GENOMIC DNA]</scope>
    <source>
        <strain evidence="4">LMG 21967 / CNCM I-2342 / ORS 2060</strain>
    </source>
</reference>
<proteinExistence type="predicted"/>
<name>B8IJE6_METNO</name>
<dbReference type="InterPro" id="IPR011723">
    <property type="entry name" value="Znf/thioredoxin_put"/>
</dbReference>
<dbReference type="KEGG" id="mno:Mnod_1155"/>